<dbReference type="Bgee" id="FBgn0182318">
    <property type="expression patterns" value="Expressed in female reproductive system and 3 other cell types or tissues"/>
</dbReference>
<organism evidence="3">
    <name type="scientific">Drosophila simulans</name>
    <name type="common">Fruit fly</name>
    <dbReference type="NCBI Taxonomy" id="7240"/>
    <lineage>
        <taxon>Eukaryota</taxon>
        <taxon>Metazoa</taxon>
        <taxon>Ecdysozoa</taxon>
        <taxon>Arthropoda</taxon>
        <taxon>Hexapoda</taxon>
        <taxon>Insecta</taxon>
        <taxon>Pterygota</taxon>
        <taxon>Neoptera</taxon>
        <taxon>Endopterygota</taxon>
        <taxon>Diptera</taxon>
        <taxon>Brachycera</taxon>
        <taxon>Muscomorpha</taxon>
        <taxon>Ephydroidea</taxon>
        <taxon>Drosophilidae</taxon>
        <taxon>Drosophila</taxon>
        <taxon>Sophophora</taxon>
    </lineage>
</organism>
<dbReference type="InterPro" id="IPR013761">
    <property type="entry name" value="SAM/pointed_sf"/>
</dbReference>
<dbReference type="SUPFAM" id="SSF47769">
    <property type="entry name" value="SAM/Pointed domain"/>
    <property type="match status" value="1"/>
</dbReference>
<dbReference type="PROSITE" id="PS50088">
    <property type="entry name" value="ANK_REPEAT"/>
    <property type="match status" value="2"/>
</dbReference>
<dbReference type="Proteomes" id="UP000035880">
    <property type="component" value="Chromosome 2R"/>
</dbReference>
<feature type="repeat" description="ANK" evidence="1">
    <location>
        <begin position="177"/>
        <end position="209"/>
    </location>
</feature>
<feature type="repeat" description="ANK" evidence="1">
    <location>
        <begin position="106"/>
        <end position="144"/>
    </location>
</feature>
<dbReference type="InterPro" id="IPR002110">
    <property type="entry name" value="Ankyrin_rpt"/>
</dbReference>
<dbReference type="Pfam" id="PF12796">
    <property type="entry name" value="Ank_2"/>
    <property type="match status" value="1"/>
</dbReference>
<dbReference type="Gene3D" id="1.10.150.50">
    <property type="entry name" value="Transcription Factor, Ets-1"/>
    <property type="match status" value="1"/>
</dbReference>
<dbReference type="PANTHER" id="PTHR24157:SF3">
    <property type="entry name" value="ANKYRIN REPEAT, SAM AND BASIC LEUCINE ZIPPER DOMAIN-CONTAINING PROTEIN 1"/>
    <property type="match status" value="1"/>
</dbReference>
<reference evidence="3" key="3">
    <citation type="submission" date="2015-04" db="EMBL/GenBank/DDBJ databases">
        <authorList>
            <consortium name="FlyBase"/>
        </authorList>
    </citation>
    <scope>NUCLEOTIDE SEQUENCE</scope>
    <source>
        <strain evidence="3">W501</strain>
    </source>
</reference>
<proteinExistence type="predicted"/>
<dbReference type="GO" id="GO:0071546">
    <property type="term" value="C:pi-body"/>
    <property type="evidence" value="ECO:0007669"/>
    <property type="project" value="TreeGrafter"/>
</dbReference>
<dbReference type="AlphaFoldDB" id="A0A0J9R7V9"/>
<evidence type="ECO:0000259" key="2">
    <source>
        <dbReference type="Pfam" id="PF07647"/>
    </source>
</evidence>
<feature type="domain" description="SAM" evidence="2">
    <location>
        <begin position="272"/>
        <end position="323"/>
    </location>
</feature>
<accession>A0A0J9R7V9</accession>
<gene>
    <name evidence="3" type="primary">Dsim\GD10547</name>
    <name evidence="3" type="ORF">Dsimw501_GD10547</name>
</gene>
<dbReference type="SMART" id="SM00248">
    <property type="entry name" value="ANK"/>
    <property type="match status" value="4"/>
</dbReference>
<dbReference type="PROSITE" id="PS50297">
    <property type="entry name" value="ANK_REP_REGION"/>
    <property type="match status" value="1"/>
</dbReference>
<dbReference type="EMBL" id="CM002911">
    <property type="protein sequence ID" value="KMY92222.1"/>
    <property type="molecule type" value="Genomic_DNA"/>
</dbReference>
<reference evidence="3" key="2">
    <citation type="submission" date="2014-06" db="EMBL/GenBank/DDBJ databases">
        <authorList>
            <person name="Hu T."/>
            <person name="Eisen M.B."/>
            <person name="Thornton K.R."/>
            <person name="Andolfatto P."/>
        </authorList>
    </citation>
    <scope>NUCLEOTIDE SEQUENCE</scope>
    <source>
        <strain evidence="3">W501</strain>
    </source>
</reference>
<dbReference type="SUPFAM" id="SSF48403">
    <property type="entry name" value="Ankyrin repeat"/>
    <property type="match status" value="1"/>
</dbReference>
<dbReference type="InterPro" id="IPR036770">
    <property type="entry name" value="Ankyrin_rpt-contain_sf"/>
</dbReference>
<dbReference type="OrthoDB" id="439236at2759"/>
<sequence length="461" mass="52187">MMNNISKYGPPLDSDSDSSYDGFYFSDVVKRSKPAPYVDPEQKLYDAVVDGDLTAMQQEMRSLVLQVDQPVKGGLNLLMLACREGHNKIVEWLVERAGANVNRQLDSVTPLMMACSTTHKDPCVVERIVGLLLRHGAVINVSDKYGMTPLMFASQNGFVGVVRLLIKDVSFDAVDNQGCTAIFHAIEKNHVEVVKLLVEAGANATIANNKGYTPTQVAECHGYYDLLEILPRPASTYLVPTHFLGYNTLRDHIPRIFLKSDCPEYFQELNNILQAINIGNMVQYFAIAKISLADFLVMDEESLREIGIEYPIFRHKILTGILDFHLHHWSISSIARVKKDDMNNFYEILLITASHLQHLVIIQASLRFILKNQEHNKMGQPSEIQLAAMKSSLEGYRDVLNQITKTVKYLGSFSPSQNPLFIDFNEILAERKRKKVRSYFKYTTIILGISVFICLKCKWFA</sequence>
<evidence type="ECO:0000313" key="3">
    <source>
        <dbReference type="EMBL" id="KMY92222.1"/>
    </source>
</evidence>
<protein>
    <recommendedName>
        <fullName evidence="2">SAM domain-containing protein</fullName>
    </recommendedName>
</protein>
<dbReference type="Gene3D" id="1.25.40.20">
    <property type="entry name" value="Ankyrin repeat-containing domain"/>
    <property type="match status" value="2"/>
</dbReference>
<dbReference type="Pfam" id="PF00023">
    <property type="entry name" value="Ank"/>
    <property type="match status" value="1"/>
</dbReference>
<dbReference type="PANTHER" id="PTHR24157">
    <property type="entry name" value="ANKYRIN REPEAT, SAM AND BASIC LEUCINE ZIPPER DOMAIN-CONTAINING PROTEIN 1"/>
    <property type="match status" value="1"/>
</dbReference>
<dbReference type="InterPro" id="IPR001660">
    <property type="entry name" value="SAM"/>
</dbReference>
<dbReference type="Pfam" id="PF07647">
    <property type="entry name" value="SAM_2"/>
    <property type="match status" value="1"/>
</dbReference>
<name>A0A0J9R7V9_DROSI</name>
<dbReference type="KEGG" id="dsi:Dsimw501_GD10547"/>
<reference evidence="3" key="1">
    <citation type="journal article" date="2013" name="Genome Res.">
        <title>A second-generation assembly of the Drosophila simulans genome provides new insights into patterns of lineage-specific divergence.</title>
        <authorList>
            <person name="Hu T.T."/>
            <person name="Eisen M.B."/>
            <person name="Thornton K.R."/>
            <person name="Andolfatto P."/>
        </authorList>
    </citation>
    <scope>NUCLEOTIDE SEQUENCE [LARGE SCALE GENOMIC DNA]</scope>
    <source>
        <strain evidence="3">W501</strain>
    </source>
</reference>
<keyword evidence="1" id="KW-0040">ANK repeat</keyword>
<evidence type="ECO:0000256" key="1">
    <source>
        <dbReference type="PROSITE-ProRule" id="PRU00023"/>
    </source>
</evidence>